<dbReference type="GO" id="GO:0004622">
    <property type="term" value="F:phosphatidylcholine lysophospholipase activity"/>
    <property type="evidence" value="ECO:0007669"/>
    <property type="project" value="TreeGrafter"/>
</dbReference>
<dbReference type="Gene3D" id="3.40.50.1110">
    <property type="entry name" value="SGNH hydrolase"/>
    <property type="match status" value="1"/>
</dbReference>
<evidence type="ECO:0000256" key="2">
    <source>
        <dbReference type="SAM" id="SignalP"/>
    </source>
</evidence>
<feature type="domain" description="SGNH hydrolase-type esterase" evidence="3">
    <location>
        <begin position="60"/>
        <end position="254"/>
    </location>
</feature>
<dbReference type="InterPro" id="IPR013830">
    <property type="entry name" value="SGNH_hydro"/>
</dbReference>
<dbReference type="STRING" id="2594813.A0A395MKE5"/>
<dbReference type="InterPro" id="IPR013517">
    <property type="entry name" value="FG-GAP"/>
</dbReference>
<name>A0A395MKE5_9HYPO</name>
<dbReference type="InterPro" id="IPR036514">
    <property type="entry name" value="SGNH_hydro_sf"/>
</dbReference>
<feature type="chain" id="PRO_5017232393" evidence="2">
    <location>
        <begin position="21"/>
        <end position="1075"/>
    </location>
</feature>
<proteinExistence type="predicted"/>
<comment type="caution">
    <text evidence="4">The sequence shown here is derived from an EMBL/GenBank/DDBJ whole genome shotgun (WGS) entry which is preliminary data.</text>
</comment>
<feature type="signal peptide" evidence="2">
    <location>
        <begin position="1"/>
        <end position="20"/>
    </location>
</feature>
<evidence type="ECO:0000313" key="5">
    <source>
        <dbReference type="Proteomes" id="UP000265631"/>
    </source>
</evidence>
<dbReference type="Pfam" id="PF13472">
    <property type="entry name" value="Lipase_GDSL_2"/>
    <property type="match status" value="1"/>
</dbReference>
<dbReference type="AlphaFoldDB" id="A0A395MKE5"/>
<dbReference type="SUPFAM" id="SSF52266">
    <property type="entry name" value="SGNH hydrolase"/>
    <property type="match status" value="1"/>
</dbReference>
<dbReference type="EMBL" id="PXXK01000241">
    <property type="protein sequence ID" value="RFN47639.1"/>
    <property type="molecule type" value="Genomic_DNA"/>
</dbReference>
<dbReference type="PANTHER" id="PTHR30383:SF31">
    <property type="entry name" value="SGNH HYDROLASE-TYPE ESTERASE DOMAIN-CONTAINING PROTEIN-RELATED"/>
    <property type="match status" value="1"/>
</dbReference>
<keyword evidence="1 2" id="KW-0732">Signal</keyword>
<evidence type="ECO:0000313" key="4">
    <source>
        <dbReference type="EMBL" id="RFN47639.1"/>
    </source>
</evidence>
<dbReference type="Gene3D" id="2.130.10.130">
    <property type="entry name" value="Integrin alpha, N-terminal"/>
    <property type="match status" value="1"/>
</dbReference>
<gene>
    <name evidence="4" type="ORF">FIE12Z_8096</name>
</gene>
<keyword evidence="5" id="KW-1185">Reference proteome</keyword>
<protein>
    <submittedName>
        <fullName evidence="4">Putative fg-gap repeat domain-containing protein</fullName>
    </submittedName>
</protein>
<organism evidence="4 5">
    <name type="scientific">Fusarium flagelliforme</name>
    <dbReference type="NCBI Taxonomy" id="2675880"/>
    <lineage>
        <taxon>Eukaryota</taxon>
        <taxon>Fungi</taxon>
        <taxon>Dikarya</taxon>
        <taxon>Ascomycota</taxon>
        <taxon>Pezizomycotina</taxon>
        <taxon>Sordariomycetes</taxon>
        <taxon>Hypocreomycetidae</taxon>
        <taxon>Hypocreales</taxon>
        <taxon>Nectriaceae</taxon>
        <taxon>Fusarium</taxon>
        <taxon>Fusarium incarnatum-equiseti species complex</taxon>
    </lineage>
</organism>
<dbReference type="Pfam" id="PF13517">
    <property type="entry name" value="FG-GAP_3"/>
    <property type="match status" value="1"/>
</dbReference>
<evidence type="ECO:0000256" key="1">
    <source>
        <dbReference type="ARBA" id="ARBA00022729"/>
    </source>
</evidence>
<evidence type="ECO:0000259" key="3">
    <source>
        <dbReference type="Pfam" id="PF13472"/>
    </source>
</evidence>
<dbReference type="PANTHER" id="PTHR30383">
    <property type="entry name" value="THIOESTERASE 1/PROTEASE 1/LYSOPHOSPHOLIPASE L1"/>
    <property type="match status" value="1"/>
</dbReference>
<sequence length="1075" mass="119070">MVLLNHVVAGLAIAAPLVQASPLALYDEVLGVNKTDSFDDYSPGIFARTDKNVELRIMPLGASIMEGLKSSTHAGLRRPLREALRNDGWKVNMVGSRNHGDGFKDNDHEAVSGAKLKNVLANFKLGKHFKPNIVLINVGTNNANDNDGVSQAYNLMNDILNEIWTSPDMTDTCIMLSTLLPTNHGTGKAHRLTMNDDYRRLVQDRGVRDGKCIFLADMEPTGPGKNFLGLDQDVWAEDEKGGTVIHPNDEGYRRMAYVFYATINRAIVADRIKPAADMTASENKFCDKEPGNGGFAANTQTGSGHGDGIYYHNSQGPAVKAEIESPWDRKQWRFARLFNPLYDDLLGWYDYTANDHRFGVWKNSANGQGTFTRIGDLIGNIYCIPRGLHFADVNADGLDDIICVSPTGDLHMSLNQGNGNGDKPPSFKYIGLIKSGEGHQDRVRLADIDGDGRVDYGIVADNGHVTFWRNGGNGEKPEFWQKLGVRATMAPTQSGLDNLKGLRFEDLNGDGRDDWMYMKGDGETTTYTNTRSCVKGKEGDGLNVAWRQAFFTGKSSGPTHGGIGYLQPSKQDWQDRIHFARIYGTRPAFGNLGVKDYVYIESMKGTEKAFKFKINVWKNLGSGGTKLEADGNKYCNMHGWDNGRSDYVWVWSDGTMDLFPHAGNKYVSAGKPYWNAMVAGFWKPPGGANVDRRNLHLADWDGDGSCDIIWVDPQRNNRIRVFINKYKRDKKWTFEETAAPDLQCNEKDGIGIHDVAVRFAQITTSGKASYLCISPNGLVRGRMHGSDNGFSDMWQVKFADGADRANLRFADVNGDGKDDIIWVDKFSGSASVWYNEGLESNPAGNSGSHYRWRKSKGDAYSGSYAGTCQYFTDLSGNGRADLHSIMGTWTNKAETWYSPDCGWFDNRGDDDGGVRDPKLPVQPGNPLPMTNPPCTAIRTFTHNVPFDNDVTTIDLWIAGKQVCSERGWDFWASDEEYYEFDCSDDRYPGITWRVGSNAIGKSLTLYTVAESGQVIQRFDVALQDYKVTDWCSLETENGCKAKDSSNESCGFVEGNCDNGETCSLCDGLAVCRKAP</sequence>
<dbReference type="InterPro" id="IPR051532">
    <property type="entry name" value="Ester_Hydrolysis_Enzymes"/>
</dbReference>
<dbReference type="Proteomes" id="UP000265631">
    <property type="component" value="Unassembled WGS sequence"/>
</dbReference>
<reference evidence="4 5" key="1">
    <citation type="journal article" date="2018" name="PLoS Pathog.">
        <title>Evolution of structural diversity of trichothecenes, a family of toxins produced by plant pathogenic and entomopathogenic fungi.</title>
        <authorList>
            <person name="Proctor R.H."/>
            <person name="McCormick S.P."/>
            <person name="Kim H.S."/>
            <person name="Cardoza R.E."/>
            <person name="Stanley A.M."/>
            <person name="Lindo L."/>
            <person name="Kelly A."/>
            <person name="Brown D.W."/>
            <person name="Lee T."/>
            <person name="Vaughan M.M."/>
            <person name="Alexander N.J."/>
            <person name="Busman M."/>
            <person name="Gutierrez S."/>
        </authorList>
    </citation>
    <scope>NUCLEOTIDE SEQUENCE [LARGE SCALE GENOMIC DNA]</scope>
    <source>
        <strain evidence="4 5">NRRL 13405</strain>
    </source>
</reference>
<dbReference type="SUPFAM" id="SSF69318">
    <property type="entry name" value="Integrin alpha N-terminal domain"/>
    <property type="match status" value="2"/>
</dbReference>
<accession>A0A395MKE5</accession>
<dbReference type="InterPro" id="IPR028994">
    <property type="entry name" value="Integrin_alpha_N"/>
</dbReference>